<dbReference type="OrthoDB" id="8432779at2"/>
<evidence type="ECO:0000313" key="2">
    <source>
        <dbReference type="Proteomes" id="UP000317557"/>
    </source>
</evidence>
<dbReference type="PANTHER" id="PTHR36842">
    <property type="entry name" value="PROTEIN TOLB HOMOLOG"/>
    <property type="match status" value="1"/>
</dbReference>
<sequence length="441" mass="49794">MKKQAIPISSFHCWFNDVLKIGGALLLGLWFAVAATSSLNAQVVAGTDYSDRAHVDNTFDMAGQDVFGQRFPSEHLTIKDEVSGIDIIALTTSRHHNSKIYQDHPQWTPDGEYLVFRSSRAEGQYYAMSMDNFEIVQITTGDNNQFLHLGWTKNNAYQIREGVLIEFDLGRLLEDSENDEVNPDPAHYETVVASLPPRVRESGGMGLDADEDRLFFASRLGPQQSAIYSIDFETGETTKHLEVPMWANHLQANEWVSGEIMYSWETGGDAPQRIWSVSVDEDGEVTHRPLYEENAEEWVTHEVFADKDHIIFNVMGHLDRLQKQPSGIFMMNIRTNEVTRLEQAGKGGYWHADATEDLKWAVGDTFDGNLYRINLETKEVKLLTAGHRPNGPSPFTREAHSHHSISPDGKWLLFNSSMLTSSDIMMVPLHPEGVDLPDVSW</sequence>
<gene>
    <name evidence="1" type="ORF">SAMN06265219_104125</name>
</gene>
<dbReference type="InterPro" id="IPR015943">
    <property type="entry name" value="WD40/YVTN_repeat-like_dom_sf"/>
</dbReference>
<dbReference type="InterPro" id="IPR011659">
    <property type="entry name" value="WD40"/>
</dbReference>
<name>A0A521C366_9BACT</name>
<reference evidence="1 2" key="1">
    <citation type="submission" date="2017-05" db="EMBL/GenBank/DDBJ databases">
        <authorList>
            <person name="Varghese N."/>
            <person name="Submissions S."/>
        </authorList>
    </citation>
    <scope>NUCLEOTIDE SEQUENCE [LARGE SCALE GENOMIC DNA]</scope>
    <source>
        <strain evidence="1 2">DSM 21985</strain>
    </source>
</reference>
<accession>A0A521C366</accession>
<dbReference type="GO" id="GO:0016829">
    <property type="term" value="F:lyase activity"/>
    <property type="evidence" value="ECO:0007669"/>
    <property type="project" value="UniProtKB-KW"/>
</dbReference>
<dbReference type="RefSeq" id="WP_142453735.1">
    <property type="nucleotide sequence ID" value="NZ_FXTP01000004.1"/>
</dbReference>
<dbReference type="Pfam" id="PF07676">
    <property type="entry name" value="PD40"/>
    <property type="match status" value="2"/>
</dbReference>
<dbReference type="EMBL" id="FXTP01000004">
    <property type="protein sequence ID" value="SMO53927.1"/>
    <property type="molecule type" value="Genomic_DNA"/>
</dbReference>
<keyword evidence="1" id="KW-0456">Lyase</keyword>
<dbReference type="PANTHER" id="PTHR36842:SF1">
    <property type="entry name" value="PROTEIN TOLB"/>
    <property type="match status" value="1"/>
</dbReference>
<keyword evidence="2" id="KW-1185">Reference proteome</keyword>
<protein>
    <submittedName>
        <fullName evidence="1">Oligogalacturonide lyase</fullName>
    </submittedName>
</protein>
<dbReference type="SUPFAM" id="SSF82171">
    <property type="entry name" value="DPP6 N-terminal domain-like"/>
    <property type="match status" value="1"/>
</dbReference>
<dbReference type="Proteomes" id="UP000317557">
    <property type="component" value="Unassembled WGS sequence"/>
</dbReference>
<dbReference type="AlphaFoldDB" id="A0A521C366"/>
<dbReference type="Gene3D" id="2.130.10.10">
    <property type="entry name" value="YVTN repeat-like/Quinoprotein amine dehydrogenase"/>
    <property type="match status" value="1"/>
</dbReference>
<proteinExistence type="predicted"/>
<evidence type="ECO:0000313" key="1">
    <source>
        <dbReference type="EMBL" id="SMO53927.1"/>
    </source>
</evidence>
<organism evidence="1 2">
    <name type="scientific">Gracilimonas mengyeensis</name>
    <dbReference type="NCBI Taxonomy" id="1302730"/>
    <lineage>
        <taxon>Bacteria</taxon>
        <taxon>Pseudomonadati</taxon>
        <taxon>Balneolota</taxon>
        <taxon>Balneolia</taxon>
        <taxon>Balneolales</taxon>
        <taxon>Balneolaceae</taxon>
        <taxon>Gracilimonas</taxon>
    </lineage>
</organism>